<feature type="region of interest" description="Disordered" evidence="1">
    <location>
        <begin position="214"/>
        <end position="239"/>
    </location>
</feature>
<dbReference type="PROSITE" id="PS50007">
    <property type="entry name" value="PIPLC_X_DOMAIN"/>
    <property type="match status" value="1"/>
</dbReference>
<feature type="transmembrane region" description="Helical" evidence="2">
    <location>
        <begin position="340"/>
        <end position="358"/>
    </location>
</feature>
<evidence type="ECO:0000256" key="2">
    <source>
        <dbReference type="SAM" id="Phobius"/>
    </source>
</evidence>
<keyword evidence="2" id="KW-0472">Membrane</keyword>
<proteinExistence type="predicted"/>
<evidence type="ECO:0000256" key="1">
    <source>
        <dbReference type="SAM" id="MobiDB-lite"/>
    </source>
</evidence>
<dbReference type="InterPro" id="IPR017946">
    <property type="entry name" value="PLC-like_Pdiesterase_TIM-brl"/>
</dbReference>
<organism evidence="3 4">
    <name type="scientific">Streptomyces coryli</name>
    <dbReference type="NCBI Taxonomy" id="1128680"/>
    <lineage>
        <taxon>Bacteria</taxon>
        <taxon>Bacillati</taxon>
        <taxon>Actinomycetota</taxon>
        <taxon>Actinomycetes</taxon>
        <taxon>Kitasatosporales</taxon>
        <taxon>Streptomycetaceae</taxon>
        <taxon>Streptomyces</taxon>
    </lineage>
</organism>
<dbReference type="SUPFAM" id="SSF51695">
    <property type="entry name" value="PLC-like phosphodiesterases"/>
    <property type="match status" value="1"/>
</dbReference>
<accession>A0A6G4UB15</accession>
<dbReference type="Proteomes" id="UP000481583">
    <property type="component" value="Unassembled WGS sequence"/>
</dbReference>
<evidence type="ECO:0000313" key="4">
    <source>
        <dbReference type="Proteomes" id="UP000481583"/>
    </source>
</evidence>
<dbReference type="Gene3D" id="3.20.20.190">
    <property type="entry name" value="Phosphatidylinositol (PI) phosphodiesterase"/>
    <property type="match status" value="1"/>
</dbReference>
<dbReference type="PANTHER" id="PTHR13593:SF140">
    <property type="entry name" value="PLC-LIKE PHOSPHODIESTERASE"/>
    <property type="match status" value="1"/>
</dbReference>
<dbReference type="GO" id="GO:0008081">
    <property type="term" value="F:phosphoric diester hydrolase activity"/>
    <property type="evidence" value="ECO:0007669"/>
    <property type="project" value="InterPro"/>
</dbReference>
<evidence type="ECO:0000313" key="3">
    <source>
        <dbReference type="EMBL" id="NGN68517.1"/>
    </source>
</evidence>
<keyword evidence="4" id="KW-1185">Reference proteome</keyword>
<comment type="caution">
    <text evidence="3">The sequence shown here is derived from an EMBL/GenBank/DDBJ whole genome shotgun (WGS) entry which is preliminary data.</text>
</comment>
<gene>
    <name evidence="3" type="ORF">G5C51_32045</name>
</gene>
<dbReference type="InterPro" id="IPR051057">
    <property type="entry name" value="PI-PLC_domain"/>
</dbReference>
<feature type="transmembrane region" description="Helical" evidence="2">
    <location>
        <begin position="370"/>
        <end position="388"/>
    </location>
</feature>
<keyword evidence="2" id="KW-0812">Transmembrane</keyword>
<name>A0A6G4UB15_9ACTN</name>
<dbReference type="PANTHER" id="PTHR13593">
    <property type="match status" value="1"/>
</dbReference>
<sequence>MWNGTTRRSRWAARGSAALCAALLLGTMTLIFCRATVADPDFYTRAVSDADGYQRVYDEVLIDPEVREELRSGAAGVPLRSDLVIDNLPLLAPPSVLERTTEQAARSFVGYASGDGPAPSREALLRPLAGGAEQVARQHLIALRADTDAATAARLTTLARQLQQVPGQWEANSGAPLTDYLRPPLRSFVHETWDPPVAQRLYDRMLDPLLNSLEPATEDAKPPSLDRPATPPPREQPPWLTTARPVFALATAPYTPYAAAALLAAAFALALHTARRAGRTARYTAALICGTAAGAAALVGAEVWWLGPAPDELLPSGLPPSLHALLADVVRELYGSAALVWWRGVAVLAALTLLLVVVRRASPRRWGLRLTAAGAVASAQLVLLPTAMPAAPPAELASGPADRRPCNGSVELCDRPYDRVVQIGTHNAMATVADGFLGAHQDPSITGQLDMGVRALMLDTHRWETGRELLPANAMISTGTRRTLVKAVDDVVSKRKGAWLCHGPCRLGATRLTTQLRELRRWMDAHPRDVVTLVVQDDVSAAETRRAFRAAGLDDYLRKPPAPGAAWPTLGEMADSGRRLVVFPESADGPMPWYRNFYSYAVETPYEATDAESLTCEPARGGDDRSKKIFLLNHFVTREGGADRAEAARVNAAKVIEARARVCARARGRLPTIIAVNHVTLGDAMAAARRLNAEPPRGG</sequence>
<keyword evidence="2" id="KW-1133">Transmembrane helix</keyword>
<reference evidence="3 4" key="1">
    <citation type="submission" date="2020-02" db="EMBL/GenBank/DDBJ databases">
        <title>Whole-genome analyses of novel actinobacteria.</title>
        <authorList>
            <person name="Sahin N."/>
        </authorList>
    </citation>
    <scope>NUCLEOTIDE SEQUENCE [LARGE SCALE GENOMIC DNA]</scope>
    <source>
        <strain evidence="3 4">A7024</strain>
    </source>
</reference>
<dbReference type="AlphaFoldDB" id="A0A6G4UB15"/>
<protein>
    <submittedName>
        <fullName evidence="3">Uncharacterized protein</fullName>
    </submittedName>
</protein>
<dbReference type="EMBL" id="JAAKZV010000210">
    <property type="protein sequence ID" value="NGN68517.1"/>
    <property type="molecule type" value="Genomic_DNA"/>
</dbReference>
<feature type="transmembrane region" description="Helical" evidence="2">
    <location>
        <begin position="283"/>
        <end position="306"/>
    </location>
</feature>
<dbReference type="Pfam" id="PF26146">
    <property type="entry name" value="PI-PLC_X"/>
    <property type="match status" value="2"/>
</dbReference>
<feature type="transmembrane region" description="Helical" evidence="2">
    <location>
        <begin position="254"/>
        <end position="271"/>
    </location>
</feature>
<dbReference type="GO" id="GO:0006629">
    <property type="term" value="P:lipid metabolic process"/>
    <property type="evidence" value="ECO:0007669"/>
    <property type="project" value="InterPro"/>
</dbReference>
<dbReference type="RefSeq" id="WP_165242543.1">
    <property type="nucleotide sequence ID" value="NZ_JAAKZV010000210.1"/>
</dbReference>